<accession>A0A4R2HS99</accession>
<evidence type="ECO:0000256" key="1">
    <source>
        <dbReference type="SAM" id="Phobius"/>
    </source>
</evidence>
<gene>
    <name evidence="3" type="ORF">EV652_102177</name>
</gene>
<dbReference type="OrthoDB" id="3733716at2"/>
<keyword evidence="1" id="KW-0472">Membrane</keyword>
<organism evidence="3 4">
    <name type="scientific">Kribbella steppae</name>
    <dbReference type="NCBI Taxonomy" id="2512223"/>
    <lineage>
        <taxon>Bacteria</taxon>
        <taxon>Bacillati</taxon>
        <taxon>Actinomycetota</taxon>
        <taxon>Actinomycetes</taxon>
        <taxon>Propionibacteriales</taxon>
        <taxon>Kribbellaceae</taxon>
        <taxon>Kribbella</taxon>
    </lineage>
</organism>
<keyword evidence="1" id="KW-1133">Transmembrane helix</keyword>
<name>A0A4R2HS99_9ACTN</name>
<dbReference type="InterPro" id="IPR025241">
    <property type="entry name" value="DUF4190"/>
</dbReference>
<comment type="caution">
    <text evidence="3">The sequence shown here is derived from an EMBL/GenBank/DDBJ whole genome shotgun (WGS) entry which is preliminary data.</text>
</comment>
<protein>
    <submittedName>
        <fullName evidence="3">Uncharacterized protein DUF4190</fullName>
    </submittedName>
</protein>
<evidence type="ECO:0000259" key="2">
    <source>
        <dbReference type="Pfam" id="PF13828"/>
    </source>
</evidence>
<dbReference type="EMBL" id="SLWN01000002">
    <property type="protein sequence ID" value="TCO34112.1"/>
    <property type="molecule type" value="Genomic_DNA"/>
</dbReference>
<evidence type="ECO:0000313" key="4">
    <source>
        <dbReference type="Proteomes" id="UP000294508"/>
    </source>
</evidence>
<proteinExistence type="predicted"/>
<feature type="domain" description="DUF4190" evidence="2">
    <location>
        <begin position="43"/>
        <end position="105"/>
    </location>
</feature>
<dbReference type="Pfam" id="PF13828">
    <property type="entry name" value="DUF4190"/>
    <property type="match status" value="1"/>
</dbReference>
<feature type="transmembrane region" description="Helical" evidence="1">
    <location>
        <begin position="88"/>
        <end position="119"/>
    </location>
</feature>
<dbReference type="RefSeq" id="WP_132207925.1">
    <property type="nucleotide sequence ID" value="NZ_SLWN01000002.1"/>
</dbReference>
<sequence>MSFTDRPTDATDRTHTFWGPTYPLQPGFPNQPAYGILRDHSQATVSLVLGAIALCTGLLIVSPVAWWLGSQALAEIDASPGVYNNRGMAQAGQICGLIGTALLGIGLLIVLGMFALFAFSAA</sequence>
<dbReference type="AlphaFoldDB" id="A0A4R2HS99"/>
<keyword evidence="4" id="KW-1185">Reference proteome</keyword>
<feature type="transmembrane region" description="Helical" evidence="1">
    <location>
        <begin position="47"/>
        <end position="68"/>
    </location>
</feature>
<dbReference type="Proteomes" id="UP000294508">
    <property type="component" value="Unassembled WGS sequence"/>
</dbReference>
<keyword evidence="1" id="KW-0812">Transmembrane</keyword>
<evidence type="ECO:0000313" key="3">
    <source>
        <dbReference type="EMBL" id="TCO34112.1"/>
    </source>
</evidence>
<reference evidence="3 4" key="1">
    <citation type="journal article" date="2015" name="Stand. Genomic Sci.">
        <title>Genomic Encyclopedia of Bacterial and Archaeal Type Strains, Phase III: the genomes of soil and plant-associated and newly described type strains.</title>
        <authorList>
            <person name="Whitman W.B."/>
            <person name="Woyke T."/>
            <person name="Klenk H.P."/>
            <person name="Zhou Y."/>
            <person name="Lilburn T.G."/>
            <person name="Beck B.J."/>
            <person name="De Vos P."/>
            <person name="Vandamme P."/>
            <person name="Eisen J.A."/>
            <person name="Garrity G."/>
            <person name="Hugenholtz P."/>
            <person name="Kyrpides N.C."/>
        </authorList>
    </citation>
    <scope>NUCLEOTIDE SEQUENCE [LARGE SCALE GENOMIC DNA]</scope>
    <source>
        <strain evidence="3 4">VKM Ac-2572</strain>
    </source>
</reference>